<dbReference type="Proteomes" id="UP000838756">
    <property type="component" value="Unassembled WGS sequence"/>
</dbReference>
<proteinExistence type="predicted"/>
<protein>
    <submittedName>
        <fullName evidence="1">Jg24076 protein</fullName>
    </submittedName>
</protein>
<dbReference type="AlphaFoldDB" id="A0A8S4RI74"/>
<dbReference type="OrthoDB" id="407509at2759"/>
<evidence type="ECO:0000313" key="1">
    <source>
        <dbReference type="EMBL" id="CAH2236181.1"/>
    </source>
</evidence>
<evidence type="ECO:0000313" key="2">
    <source>
        <dbReference type="Proteomes" id="UP000838756"/>
    </source>
</evidence>
<dbReference type="EMBL" id="CAKXAJ010025190">
    <property type="protein sequence ID" value="CAH2236181.1"/>
    <property type="molecule type" value="Genomic_DNA"/>
</dbReference>
<reference evidence="1" key="1">
    <citation type="submission" date="2022-03" db="EMBL/GenBank/DDBJ databases">
        <authorList>
            <person name="Lindestad O."/>
        </authorList>
    </citation>
    <scope>NUCLEOTIDE SEQUENCE</scope>
</reference>
<name>A0A8S4RI74_9NEOP</name>
<comment type="caution">
    <text evidence="1">The sequence shown here is derived from an EMBL/GenBank/DDBJ whole genome shotgun (WGS) entry which is preliminary data.</text>
</comment>
<gene>
    <name evidence="1" type="primary">jg24076</name>
    <name evidence="1" type="ORF">PAEG_LOCUS13659</name>
</gene>
<keyword evidence="2" id="KW-1185">Reference proteome</keyword>
<organism evidence="1 2">
    <name type="scientific">Pararge aegeria aegeria</name>
    <dbReference type="NCBI Taxonomy" id="348720"/>
    <lineage>
        <taxon>Eukaryota</taxon>
        <taxon>Metazoa</taxon>
        <taxon>Ecdysozoa</taxon>
        <taxon>Arthropoda</taxon>
        <taxon>Hexapoda</taxon>
        <taxon>Insecta</taxon>
        <taxon>Pterygota</taxon>
        <taxon>Neoptera</taxon>
        <taxon>Endopterygota</taxon>
        <taxon>Lepidoptera</taxon>
        <taxon>Glossata</taxon>
        <taxon>Ditrysia</taxon>
        <taxon>Papilionoidea</taxon>
        <taxon>Nymphalidae</taxon>
        <taxon>Satyrinae</taxon>
        <taxon>Satyrini</taxon>
        <taxon>Parargina</taxon>
        <taxon>Pararge</taxon>
    </lineage>
</organism>
<sequence length="152" mass="17531">MKSHSASERTVDSNKQVLTTFPAQWLSLWSYKWKVPGSESLSGRWRELCSECLYAIKLELWRFLEGPGLPTAQRVAKLKLQWAGYIVRRRGGRLGPKVLEWQIRTGKRSVGLSNEVDRRNEARHRSPLDSCGTEPWNLELTTNYVQQWTSVG</sequence>
<accession>A0A8S4RI74</accession>